<evidence type="ECO:0000313" key="2">
    <source>
        <dbReference type="Proteomes" id="UP001054945"/>
    </source>
</evidence>
<dbReference type="AlphaFoldDB" id="A0AAV4XXJ1"/>
<accession>A0AAV4XXJ1</accession>
<proteinExistence type="predicted"/>
<dbReference type="EMBL" id="BPLR01001050">
    <property type="protein sequence ID" value="GIY99474.1"/>
    <property type="molecule type" value="Genomic_DNA"/>
</dbReference>
<reference evidence="1 2" key="1">
    <citation type="submission" date="2021-06" db="EMBL/GenBank/DDBJ databases">
        <title>Caerostris extrusa draft genome.</title>
        <authorList>
            <person name="Kono N."/>
            <person name="Arakawa K."/>
        </authorList>
    </citation>
    <scope>NUCLEOTIDE SEQUENCE [LARGE SCALE GENOMIC DNA]</scope>
</reference>
<gene>
    <name evidence="1" type="ORF">CEXT_274281</name>
</gene>
<dbReference type="Proteomes" id="UP001054945">
    <property type="component" value="Unassembled WGS sequence"/>
</dbReference>
<name>A0AAV4XXJ1_CAEEX</name>
<protein>
    <submittedName>
        <fullName evidence="1">Uncharacterized protein</fullName>
    </submittedName>
</protein>
<sequence>MEYYAYPFAPISPKVARKNSKHLEFQMCDLSYLDSFIPMLYLLISSMFKSLKTPLKFLLHQKFLPRSYSNDLIIEVLSICNSIGGIQNVCGKLYKIQLINYKSFYV</sequence>
<keyword evidence="2" id="KW-1185">Reference proteome</keyword>
<organism evidence="1 2">
    <name type="scientific">Caerostris extrusa</name>
    <name type="common">Bark spider</name>
    <name type="synonym">Caerostris bankana</name>
    <dbReference type="NCBI Taxonomy" id="172846"/>
    <lineage>
        <taxon>Eukaryota</taxon>
        <taxon>Metazoa</taxon>
        <taxon>Ecdysozoa</taxon>
        <taxon>Arthropoda</taxon>
        <taxon>Chelicerata</taxon>
        <taxon>Arachnida</taxon>
        <taxon>Araneae</taxon>
        <taxon>Araneomorphae</taxon>
        <taxon>Entelegynae</taxon>
        <taxon>Araneoidea</taxon>
        <taxon>Araneidae</taxon>
        <taxon>Caerostris</taxon>
    </lineage>
</organism>
<comment type="caution">
    <text evidence="1">The sequence shown here is derived from an EMBL/GenBank/DDBJ whole genome shotgun (WGS) entry which is preliminary data.</text>
</comment>
<evidence type="ECO:0000313" key="1">
    <source>
        <dbReference type="EMBL" id="GIY99474.1"/>
    </source>
</evidence>